<dbReference type="RefSeq" id="WP_126813987.1">
    <property type="nucleotide sequence ID" value="NZ_NGKC01000009.1"/>
</dbReference>
<proteinExistence type="predicted"/>
<feature type="domain" description="DNA/pantothenate metabolism flavoprotein C-terminal" evidence="1">
    <location>
        <begin position="2"/>
        <end position="100"/>
    </location>
</feature>
<evidence type="ECO:0000313" key="3">
    <source>
        <dbReference type="Proteomes" id="UP000286773"/>
    </source>
</evidence>
<sequence length="260" mass="28684">MHILITAGGTAEKIDNVRTIINQATGRLGKEIAAAFSSAPDCRITYIHGPQADLPEKHSNISFFPVGSVQELLHEMTRQLASQPFDAVIHSMAVSDYQMDFAIDGDAFANKLAEELVRRPQDISETELAEDIRQLLRTHAFVPEKQAKKLSSDSRQLILFLGRAPKVISIIKTVQPETILVGFKLLVDVSEDVLTDAALKSIKTNNADFILANDLTKITGETHQAFLIDSGANKRYFSTKQEIAAGIRQAVISKLEERSE</sequence>
<dbReference type="OrthoDB" id="9802554at2"/>
<name>A0A430AT53_9ENTE</name>
<dbReference type="EMBL" id="NGKC01000009">
    <property type="protein sequence ID" value="RSU11227.1"/>
    <property type="molecule type" value="Genomic_DNA"/>
</dbReference>
<dbReference type="Gene3D" id="3.40.50.10300">
    <property type="entry name" value="CoaB-like"/>
    <property type="match status" value="1"/>
</dbReference>
<evidence type="ECO:0000259" key="1">
    <source>
        <dbReference type="Pfam" id="PF04127"/>
    </source>
</evidence>
<accession>A0A430AT53</accession>
<evidence type="ECO:0000313" key="2">
    <source>
        <dbReference type="EMBL" id="RSU11227.1"/>
    </source>
</evidence>
<reference evidence="2 3" key="1">
    <citation type="submission" date="2017-05" db="EMBL/GenBank/DDBJ databases">
        <title>Vagococcus spp. assemblies.</title>
        <authorList>
            <person name="Gulvik C.A."/>
        </authorList>
    </citation>
    <scope>NUCLEOTIDE SEQUENCE [LARGE SCALE GENOMIC DNA]</scope>
    <source>
        <strain evidence="2 3">LMG 24798</strain>
    </source>
</reference>
<dbReference type="SUPFAM" id="SSF102645">
    <property type="entry name" value="CoaB-like"/>
    <property type="match status" value="1"/>
</dbReference>
<comment type="caution">
    <text evidence="2">The sequence shown here is derived from an EMBL/GenBank/DDBJ whole genome shotgun (WGS) entry which is preliminary data.</text>
</comment>
<keyword evidence="3" id="KW-1185">Reference proteome</keyword>
<protein>
    <recommendedName>
        <fullName evidence="1">DNA/pantothenate metabolism flavoprotein C-terminal domain-containing protein</fullName>
    </recommendedName>
</protein>
<dbReference type="AlphaFoldDB" id="A0A430AT53"/>
<dbReference type="Proteomes" id="UP000286773">
    <property type="component" value="Unassembled WGS sequence"/>
</dbReference>
<organism evidence="2 3">
    <name type="scientific">Vagococcus acidifermentans</name>
    <dbReference type="NCBI Taxonomy" id="564710"/>
    <lineage>
        <taxon>Bacteria</taxon>
        <taxon>Bacillati</taxon>
        <taxon>Bacillota</taxon>
        <taxon>Bacilli</taxon>
        <taxon>Lactobacillales</taxon>
        <taxon>Enterococcaceae</taxon>
        <taxon>Vagococcus</taxon>
    </lineage>
</organism>
<dbReference type="InterPro" id="IPR035929">
    <property type="entry name" value="CoaB-like_sf"/>
</dbReference>
<dbReference type="GO" id="GO:0015937">
    <property type="term" value="P:coenzyme A biosynthetic process"/>
    <property type="evidence" value="ECO:0007669"/>
    <property type="project" value="UniProtKB-ARBA"/>
</dbReference>
<dbReference type="GO" id="GO:0003824">
    <property type="term" value="F:catalytic activity"/>
    <property type="evidence" value="ECO:0007669"/>
    <property type="project" value="UniProtKB-ARBA"/>
</dbReference>
<gene>
    <name evidence="2" type="ORF">CBF27_09015</name>
</gene>
<dbReference type="Pfam" id="PF04127">
    <property type="entry name" value="DFP"/>
    <property type="match status" value="2"/>
</dbReference>
<dbReference type="InterPro" id="IPR007085">
    <property type="entry name" value="DNA/pantothenate-metab_flavo_C"/>
</dbReference>
<feature type="domain" description="DNA/pantothenate metabolism flavoprotein C-terminal" evidence="1">
    <location>
        <begin position="144"/>
        <end position="252"/>
    </location>
</feature>